<gene>
    <name evidence="2" type="ORF">BP01DRAFT_384282</name>
</gene>
<dbReference type="GeneID" id="37078720"/>
<name>A0A318Z8G5_9EURO</name>
<sequence>MPALDSSPDVDAEQAYNGYEIYYDLTNATVFWAKPDGHHGGIQESWVADKASAGYDQGDHLWCPDGGPLPRGDPAHLRRAGAAGRYDVAGRRRQRAGQHHLRRRHRPGLGQSGDVIEIALMGGWRTSEELEEAANARRASTEDEIRSLGADWKSWDDDLAEIRSVCY</sequence>
<accession>A0A318Z8G5</accession>
<evidence type="ECO:0000313" key="2">
    <source>
        <dbReference type="EMBL" id="PYH43625.1"/>
    </source>
</evidence>
<proteinExistence type="predicted"/>
<reference evidence="2 3" key="1">
    <citation type="submission" date="2016-12" db="EMBL/GenBank/DDBJ databases">
        <title>The genomes of Aspergillus section Nigri reveals drivers in fungal speciation.</title>
        <authorList>
            <consortium name="DOE Joint Genome Institute"/>
            <person name="Vesth T.C."/>
            <person name="Nybo J."/>
            <person name="Theobald S."/>
            <person name="Brandl J."/>
            <person name="Frisvad J.C."/>
            <person name="Nielsen K.F."/>
            <person name="Lyhne E.K."/>
            <person name="Kogle M.E."/>
            <person name="Kuo A."/>
            <person name="Riley R."/>
            <person name="Clum A."/>
            <person name="Nolan M."/>
            <person name="Lipzen A."/>
            <person name="Salamov A."/>
            <person name="Henrissat B."/>
            <person name="Wiebenga A."/>
            <person name="De Vries R.P."/>
            <person name="Grigoriev I.V."/>
            <person name="Mortensen U.H."/>
            <person name="Andersen M.R."/>
            <person name="Baker S.E."/>
        </authorList>
    </citation>
    <scope>NUCLEOTIDE SEQUENCE [LARGE SCALE GENOMIC DNA]</scope>
    <source>
        <strain evidence="2 3">JOP 1030-1</strain>
    </source>
</reference>
<protein>
    <submittedName>
        <fullName evidence="2">Uncharacterized protein</fullName>
    </submittedName>
</protein>
<evidence type="ECO:0000256" key="1">
    <source>
        <dbReference type="SAM" id="MobiDB-lite"/>
    </source>
</evidence>
<dbReference type="AlphaFoldDB" id="A0A318Z8G5"/>
<dbReference type="RefSeq" id="XP_025429607.1">
    <property type="nucleotide sequence ID" value="XM_025577491.1"/>
</dbReference>
<dbReference type="Proteomes" id="UP000248349">
    <property type="component" value="Unassembled WGS sequence"/>
</dbReference>
<organism evidence="2 3">
    <name type="scientific">Aspergillus saccharolyticus JOP 1030-1</name>
    <dbReference type="NCBI Taxonomy" id="1450539"/>
    <lineage>
        <taxon>Eukaryota</taxon>
        <taxon>Fungi</taxon>
        <taxon>Dikarya</taxon>
        <taxon>Ascomycota</taxon>
        <taxon>Pezizomycotina</taxon>
        <taxon>Eurotiomycetes</taxon>
        <taxon>Eurotiomycetidae</taxon>
        <taxon>Eurotiales</taxon>
        <taxon>Aspergillaceae</taxon>
        <taxon>Aspergillus</taxon>
        <taxon>Aspergillus subgen. Circumdati</taxon>
    </lineage>
</organism>
<keyword evidence="3" id="KW-1185">Reference proteome</keyword>
<evidence type="ECO:0000313" key="3">
    <source>
        <dbReference type="Proteomes" id="UP000248349"/>
    </source>
</evidence>
<feature type="region of interest" description="Disordered" evidence="1">
    <location>
        <begin position="90"/>
        <end position="109"/>
    </location>
</feature>
<dbReference type="EMBL" id="KZ821242">
    <property type="protein sequence ID" value="PYH43625.1"/>
    <property type="molecule type" value="Genomic_DNA"/>
</dbReference>
<dbReference type="OrthoDB" id="4368437at2759"/>
<feature type="compositionally biased region" description="Basic residues" evidence="1">
    <location>
        <begin position="91"/>
        <end position="107"/>
    </location>
</feature>